<reference evidence="1 2" key="1">
    <citation type="journal article" date="2010" name="PLoS ONE">
        <title>Genome erosion in a nitrogen-fixing vertically transmitted endosymbiotic multicellular cyanobacterium.</title>
        <authorList>
            <person name="Ran L."/>
            <person name="Larsson J."/>
            <person name="Vigil-Stenman T."/>
            <person name="Nylander J.A."/>
            <person name="Ininbergs K."/>
            <person name="Zheng W.W."/>
            <person name="Lapidus A."/>
            <person name="Lowry S."/>
            <person name="Haselkorn R."/>
            <person name="Bergman B."/>
        </authorList>
    </citation>
    <scope>NUCLEOTIDE SEQUENCE [LARGE SCALE GENOMIC DNA]</scope>
    <source>
        <strain evidence="1 2">0708</strain>
    </source>
</reference>
<sequence>MGNIKKLIVEYKKVRIQESGVRLFEKLLNYQIGIFGVSLKTLTAVSVACR</sequence>
<dbReference type="KEGG" id="naz:Aazo_3262"/>
<evidence type="ECO:0000313" key="2">
    <source>
        <dbReference type="Proteomes" id="UP000001511"/>
    </source>
</evidence>
<dbReference type="HOGENOM" id="CLU_3120468_0_0_3"/>
<protein>
    <submittedName>
        <fullName evidence="1">Uncharacterized protein</fullName>
    </submittedName>
</protein>
<dbReference type="EMBL" id="CP002059">
    <property type="protein sequence ID" value="ADI64955.1"/>
    <property type="molecule type" value="Genomic_DNA"/>
</dbReference>
<accession>D7E2D3</accession>
<evidence type="ECO:0000313" key="1">
    <source>
        <dbReference type="EMBL" id="ADI64955.1"/>
    </source>
</evidence>
<organism evidence="1 2">
    <name type="scientific">Nostoc azollae (strain 0708)</name>
    <name type="common">Anabaena azollae (strain 0708)</name>
    <dbReference type="NCBI Taxonomy" id="551115"/>
    <lineage>
        <taxon>Bacteria</taxon>
        <taxon>Bacillati</taxon>
        <taxon>Cyanobacteriota</taxon>
        <taxon>Cyanophyceae</taxon>
        <taxon>Nostocales</taxon>
        <taxon>Nostocaceae</taxon>
        <taxon>Trichormus</taxon>
    </lineage>
</organism>
<gene>
    <name evidence="1" type="ordered locus">Aazo_3262</name>
</gene>
<keyword evidence="2" id="KW-1185">Reference proteome</keyword>
<dbReference type="Proteomes" id="UP000001511">
    <property type="component" value="Chromosome"/>
</dbReference>
<proteinExistence type="predicted"/>
<dbReference type="AlphaFoldDB" id="D7E2D3"/>
<name>D7E2D3_NOSA0</name>